<sequence length="136" mass="15119">MNRRERKWQRKQDRHKAVWPVPQNQPVAVERTVAALSHGKAPEGQSHAFYAPELTMVTGATALHRWKGTAEPPSPASRDCAMVAVGDVDLDPSKFVYLGPIDDGNWAEEGSTSGRQIFHRLVFTTKSEHLSLMLSS</sequence>
<reference evidence="2" key="1">
    <citation type="journal article" date="2019" name="J. Virol.">
        <title>Medusavirus, a novel large DNA virus discovered from hot spring water.</title>
        <authorList>
            <person name="Yoshikawa G."/>
            <person name="Blanc-Mathieu R."/>
            <person name="Song C."/>
            <person name="Kayama Y."/>
            <person name="Mochizuki T."/>
            <person name="Murata K."/>
            <person name="Ogata H."/>
            <person name="Takemura M."/>
        </authorList>
    </citation>
    <scope>NUCLEOTIDE SEQUENCE [LARGE SCALE GENOMIC DNA]</scope>
</reference>
<accession>A0A3T1CXP5</accession>
<evidence type="ECO:0000313" key="1">
    <source>
        <dbReference type="EMBL" id="BBI30591.1"/>
    </source>
</evidence>
<dbReference type="EMBL" id="AP018495">
    <property type="protein sequence ID" value="BBI30591.1"/>
    <property type="molecule type" value="Genomic_DNA"/>
</dbReference>
<proteinExistence type="predicted"/>
<dbReference type="KEGG" id="vg:80540943"/>
<protein>
    <submittedName>
        <fullName evidence="1">Uncharacterized protein</fullName>
    </submittedName>
</protein>
<organism evidence="1 2">
    <name type="scientific">Acanthamoeba castellanii medusavirus J1</name>
    <dbReference type="NCBI Taxonomy" id="3114988"/>
    <lineage>
        <taxon>Viruses</taxon>
        <taxon>Varidnaviria</taxon>
        <taxon>Bamfordvirae</taxon>
        <taxon>Nucleocytoviricota</taxon>
        <taxon>Megaviricetes</taxon>
        <taxon>Mamonoviridae</taxon>
        <taxon>Medusavirus</taxon>
        <taxon>Medusavirus medusae</taxon>
    </lineage>
</organism>
<keyword evidence="2" id="KW-1185">Reference proteome</keyword>
<evidence type="ECO:0000313" key="2">
    <source>
        <dbReference type="Proteomes" id="UP001161669"/>
    </source>
</evidence>
<name>A0A3T1CXP5_9VIRU</name>
<dbReference type="Proteomes" id="UP001161669">
    <property type="component" value="Segment"/>
</dbReference>